<sequence length="421" mass="47021">MVLEGAPPEAALPPNNNAVPSSPGGYLTPNPAFARYFPLQVKPELAVKPDLFTLYFGFFGVNNWRRNIASHLTDRIETQWIVTNRYPTQNEMDVYTTATSRGLYYKTIGLSASAFLATGWEFRRLTKSPAWPGLAPTPSEFWRLLKITTQVNGSVFLQNAGRSAFRILFFTTTGWMVTAFMGAYSDAQTVLMDPSMDDFKQDIKHISQEEIRKRRLFAAVDGARRRKAGEVDITGQIVERLSGRGGYDQGQSNYDDSASPTALYESDKSDNTSQYDQENYSTGQSQPQVYGTSRGMANEPTSQSDLGNDFFFGGSGDDASPTAPEYRNTNPDGSSTGSVWDRIRRQNVGPSQQPPARPRMQQWGQPQNASGSEYAPSNDQDRYNMEKRRDKEQAHAEFNQIVENEKNAYSDTSAQNRGWGS</sequence>
<evidence type="ECO:0000313" key="2">
    <source>
        <dbReference type="EMBL" id="KAJ5321327.1"/>
    </source>
</evidence>
<reference evidence="2" key="1">
    <citation type="submission" date="2022-12" db="EMBL/GenBank/DDBJ databases">
        <authorList>
            <person name="Petersen C."/>
        </authorList>
    </citation>
    <scope>NUCLEOTIDE SEQUENCE</scope>
    <source>
        <strain evidence="2">IBT 21472</strain>
    </source>
</reference>
<dbReference type="AlphaFoldDB" id="A0A9W9GKJ4"/>
<feature type="compositionally biased region" description="Polar residues" evidence="1">
    <location>
        <begin position="249"/>
        <end position="260"/>
    </location>
</feature>
<name>A0A9W9GKJ4_9EURO</name>
<feature type="region of interest" description="Disordered" evidence="1">
    <location>
        <begin position="242"/>
        <end position="421"/>
    </location>
</feature>
<protein>
    <submittedName>
        <fullName evidence="2">Uncharacterized protein</fullName>
    </submittedName>
</protein>
<comment type="caution">
    <text evidence="2">The sequence shown here is derived from an EMBL/GenBank/DDBJ whole genome shotgun (WGS) entry which is preliminary data.</text>
</comment>
<proteinExistence type="predicted"/>
<feature type="compositionally biased region" description="Low complexity" evidence="1">
    <location>
        <begin position="304"/>
        <end position="320"/>
    </location>
</feature>
<keyword evidence="3" id="KW-1185">Reference proteome</keyword>
<feature type="region of interest" description="Disordered" evidence="1">
    <location>
        <begin position="1"/>
        <end position="23"/>
    </location>
</feature>
<accession>A0A9W9GKJ4</accession>
<feature type="compositionally biased region" description="Polar residues" evidence="1">
    <location>
        <begin position="409"/>
        <end position="421"/>
    </location>
</feature>
<dbReference type="EMBL" id="JAPZBO010000003">
    <property type="protein sequence ID" value="KAJ5321327.1"/>
    <property type="molecule type" value="Genomic_DNA"/>
</dbReference>
<feature type="compositionally biased region" description="Polar residues" evidence="1">
    <location>
        <begin position="327"/>
        <end position="338"/>
    </location>
</feature>
<dbReference type="Proteomes" id="UP001147746">
    <property type="component" value="Unassembled WGS sequence"/>
</dbReference>
<evidence type="ECO:0000313" key="3">
    <source>
        <dbReference type="Proteomes" id="UP001147746"/>
    </source>
</evidence>
<feature type="compositionally biased region" description="Basic and acidic residues" evidence="1">
    <location>
        <begin position="379"/>
        <end position="395"/>
    </location>
</feature>
<feature type="compositionally biased region" description="Polar residues" evidence="1">
    <location>
        <begin position="271"/>
        <end position="291"/>
    </location>
</feature>
<evidence type="ECO:0000256" key="1">
    <source>
        <dbReference type="SAM" id="MobiDB-lite"/>
    </source>
</evidence>
<reference evidence="2" key="2">
    <citation type="journal article" date="2023" name="IMA Fungus">
        <title>Comparative genomic study of the Penicillium genus elucidates a diverse pangenome and 15 lateral gene transfer events.</title>
        <authorList>
            <person name="Petersen C."/>
            <person name="Sorensen T."/>
            <person name="Nielsen M.R."/>
            <person name="Sondergaard T.E."/>
            <person name="Sorensen J.L."/>
            <person name="Fitzpatrick D.A."/>
            <person name="Frisvad J.C."/>
            <person name="Nielsen K.L."/>
        </authorList>
    </citation>
    <scope>NUCLEOTIDE SEQUENCE</scope>
    <source>
        <strain evidence="2">IBT 21472</strain>
    </source>
</reference>
<gene>
    <name evidence="2" type="ORF">N7476_004329</name>
</gene>
<organism evidence="2 3">
    <name type="scientific">Penicillium atrosanguineum</name>
    <dbReference type="NCBI Taxonomy" id="1132637"/>
    <lineage>
        <taxon>Eukaryota</taxon>
        <taxon>Fungi</taxon>
        <taxon>Dikarya</taxon>
        <taxon>Ascomycota</taxon>
        <taxon>Pezizomycotina</taxon>
        <taxon>Eurotiomycetes</taxon>
        <taxon>Eurotiomycetidae</taxon>
        <taxon>Eurotiales</taxon>
        <taxon>Aspergillaceae</taxon>
        <taxon>Penicillium</taxon>
    </lineage>
</organism>
<feature type="compositionally biased region" description="Polar residues" evidence="1">
    <location>
        <begin position="362"/>
        <end position="378"/>
    </location>
</feature>